<evidence type="ECO:0000259" key="1">
    <source>
        <dbReference type="Pfam" id="PF00144"/>
    </source>
</evidence>
<dbReference type="SUPFAM" id="SSF56601">
    <property type="entry name" value="beta-lactamase/transpeptidase-like"/>
    <property type="match status" value="1"/>
</dbReference>
<keyword evidence="3" id="KW-1185">Reference proteome</keyword>
<evidence type="ECO:0000313" key="2">
    <source>
        <dbReference type="EMBL" id="MBU9736635.1"/>
    </source>
</evidence>
<dbReference type="PANTHER" id="PTHR43283:SF3">
    <property type="entry name" value="BETA-LACTAMASE FAMILY PROTEIN (AFU_ORTHOLOGUE AFUA_5G07500)"/>
    <property type="match status" value="1"/>
</dbReference>
<dbReference type="InterPro" id="IPR012338">
    <property type="entry name" value="Beta-lactam/transpept-like"/>
</dbReference>
<dbReference type="Gene3D" id="3.40.710.10">
    <property type="entry name" value="DD-peptidase/beta-lactamase superfamily"/>
    <property type="match status" value="1"/>
</dbReference>
<reference evidence="2" key="1">
    <citation type="submission" date="2021-06" db="EMBL/GenBank/DDBJ databases">
        <title>Description of novel taxa of the family Lachnospiraceae.</title>
        <authorList>
            <person name="Chaplin A.V."/>
            <person name="Sokolova S.R."/>
            <person name="Pikina A.P."/>
            <person name="Korzhanova M."/>
            <person name="Belova V."/>
            <person name="Korostin D."/>
            <person name="Efimov B.A."/>
        </authorList>
    </citation>
    <scope>NUCLEOTIDE SEQUENCE</scope>
    <source>
        <strain evidence="2">ASD5720</strain>
    </source>
</reference>
<evidence type="ECO:0000313" key="3">
    <source>
        <dbReference type="Proteomes" id="UP000712157"/>
    </source>
</evidence>
<gene>
    <name evidence="2" type="ORF">KTH89_08795</name>
</gene>
<dbReference type="Proteomes" id="UP000712157">
    <property type="component" value="Unassembled WGS sequence"/>
</dbReference>
<proteinExistence type="predicted"/>
<accession>A0A949NHU1</accession>
<organism evidence="2 3">
    <name type="scientific">Diplocloster agilis</name>
    <dbReference type="NCBI Taxonomy" id="2850323"/>
    <lineage>
        <taxon>Bacteria</taxon>
        <taxon>Bacillati</taxon>
        <taxon>Bacillota</taxon>
        <taxon>Clostridia</taxon>
        <taxon>Lachnospirales</taxon>
        <taxon>Lachnospiraceae</taxon>
        <taxon>Diplocloster</taxon>
    </lineage>
</organism>
<comment type="caution">
    <text evidence="2">The sequence shown here is derived from an EMBL/GenBank/DDBJ whole genome shotgun (WGS) entry which is preliminary data.</text>
</comment>
<dbReference type="RefSeq" id="WP_238721409.1">
    <property type="nucleotide sequence ID" value="NZ_JAHQCW010000011.1"/>
</dbReference>
<dbReference type="PANTHER" id="PTHR43283">
    <property type="entry name" value="BETA-LACTAMASE-RELATED"/>
    <property type="match status" value="1"/>
</dbReference>
<dbReference type="Pfam" id="PF00144">
    <property type="entry name" value="Beta-lactamase"/>
    <property type="match status" value="1"/>
</dbReference>
<dbReference type="EMBL" id="JAHQCW010000011">
    <property type="protein sequence ID" value="MBU9736635.1"/>
    <property type="molecule type" value="Genomic_DNA"/>
</dbReference>
<sequence>MTGRNFLVTAEAGIHRIVQEEMKQQQFAGASIRILHKGVPIFCGNYGYADREAGSVVRDDTIFRLYSLSKPIAAAAAYIQIERGLLDLEDPVARYLPAFAKMQVYTVKGLVPAKRPILVRELLSMTSGLVYPDPDPAGEYMREVFTRAGIRSQNGNSMTTAEVIDAMAEKPLAFQPGEQWRYGTGTDVMGRIIEVTAGMRLGEFYRNEIFEPLGMKDTGFYVPKEKTDRLAQLYSVEENEDHSQRLVIERERTLGLTDCLSPPAYESAGAGLLSTIRDYAKFAVMLSGNKERKGTEILGRKTLELMLRPQLTKEQEKTIYFEHLKGYSYGNFMRFYKEANEAASSGSPGEFGWDGWTGPYMAVNREEDFVLLFMTQRCGYCNPAFIRKLRNIAYALL</sequence>
<protein>
    <submittedName>
        <fullName evidence="2">Beta-lactamase family protein</fullName>
    </submittedName>
</protein>
<dbReference type="AlphaFoldDB" id="A0A949NHU1"/>
<name>A0A949NHU1_9FIRM</name>
<dbReference type="InterPro" id="IPR050789">
    <property type="entry name" value="Diverse_Enzym_Activities"/>
</dbReference>
<feature type="domain" description="Beta-lactamase-related" evidence="1">
    <location>
        <begin position="15"/>
        <end position="377"/>
    </location>
</feature>
<dbReference type="InterPro" id="IPR001466">
    <property type="entry name" value="Beta-lactam-related"/>
</dbReference>